<evidence type="ECO:0000313" key="1">
    <source>
        <dbReference type="EMBL" id="OGC86633.1"/>
    </source>
</evidence>
<protein>
    <submittedName>
        <fullName evidence="1">Uncharacterized protein</fullName>
    </submittedName>
</protein>
<reference evidence="1 2" key="1">
    <citation type="journal article" date="2016" name="Nat. Commun.">
        <title>Thousands of microbial genomes shed light on interconnected biogeochemical processes in an aquifer system.</title>
        <authorList>
            <person name="Anantharaman K."/>
            <person name="Brown C.T."/>
            <person name="Hug L.A."/>
            <person name="Sharon I."/>
            <person name="Castelle C.J."/>
            <person name="Probst A.J."/>
            <person name="Thomas B.C."/>
            <person name="Singh A."/>
            <person name="Wilkins M.J."/>
            <person name="Karaoz U."/>
            <person name="Brodie E.L."/>
            <person name="Williams K.H."/>
            <person name="Hubbard S.S."/>
            <person name="Banfield J.F."/>
        </authorList>
    </citation>
    <scope>NUCLEOTIDE SEQUENCE [LARGE SCALE GENOMIC DNA]</scope>
</reference>
<accession>A0A1F4XZZ3</accession>
<organism evidence="1 2">
    <name type="scientific">Candidatus Adlerbacteria bacterium RIFCSPLOWO2_01_FULL_54_21b</name>
    <dbReference type="NCBI Taxonomy" id="1797245"/>
    <lineage>
        <taxon>Bacteria</taxon>
        <taxon>Candidatus Adleribacteriota</taxon>
    </lineage>
</organism>
<dbReference type="AlphaFoldDB" id="A0A1F4XZZ3"/>
<proteinExistence type="predicted"/>
<name>A0A1F4XZZ3_9BACT</name>
<comment type="caution">
    <text evidence="1">The sequence shown here is derived from an EMBL/GenBank/DDBJ whole genome shotgun (WGS) entry which is preliminary data.</text>
</comment>
<dbReference type="EMBL" id="MEWZ01000018">
    <property type="protein sequence ID" value="OGC86633.1"/>
    <property type="molecule type" value="Genomic_DNA"/>
</dbReference>
<gene>
    <name evidence="1" type="ORF">A2949_00025</name>
</gene>
<evidence type="ECO:0000313" key="2">
    <source>
        <dbReference type="Proteomes" id="UP000178585"/>
    </source>
</evidence>
<sequence>MEVSHLAKGKPQMRRSCAALQVHNSPQWEGPMKQLLKALRGARIIAEGMEHGRKITHYLLADGRVVEIIG</sequence>
<dbReference type="Proteomes" id="UP000178585">
    <property type="component" value="Unassembled WGS sequence"/>
</dbReference>